<dbReference type="Pfam" id="PF07729">
    <property type="entry name" value="FCD"/>
    <property type="match status" value="1"/>
</dbReference>
<evidence type="ECO:0000259" key="4">
    <source>
        <dbReference type="PROSITE" id="PS50949"/>
    </source>
</evidence>
<dbReference type="SMART" id="SM00345">
    <property type="entry name" value="HTH_GNTR"/>
    <property type="match status" value="1"/>
</dbReference>
<evidence type="ECO:0000256" key="1">
    <source>
        <dbReference type="ARBA" id="ARBA00023015"/>
    </source>
</evidence>
<gene>
    <name evidence="5" type="ORF">GCM10012284_07330</name>
</gene>
<proteinExistence type="predicted"/>
<accession>A0A8J3BW85</accession>
<evidence type="ECO:0000313" key="6">
    <source>
        <dbReference type="Proteomes" id="UP000656042"/>
    </source>
</evidence>
<dbReference type="SUPFAM" id="SSF48008">
    <property type="entry name" value="GntR ligand-binding domain-like"/>
    <property type="match status" value="1"/>
</dbReference>
<evidence type="ECO:0000313" key="5">
    <source>
        <dbReference type="EMBL" id="GGK75869.1"/>
    </source>
</evidence>
<dbReference type="PANTHER" id="PTHR43537">
    <property type="entry name" value="TRANSCRIPTIONAL REGULATOR, GNTR FAMILY"/>
    <property type="match status" value="1"/>
</dbReference>
<dbReference type="PROSITE" id="PS50949">
    <property type="entry name" value="HTH_GNTR"/>
    <property type="match status" value="1"/>
</dbReference>
<dbReference type="Pfam" id="PF00392">
    <property type="entry name" value="GntR"/>
    <property type="match status" value="1"/>
</dbReference>
<dbReference type="GO" id="GO:0003677">
    <property type="term" value="F:DNA binding"/>
    <property type="evidence" value="ECO:0007669"/>
    <property type="project" value="UniProtKB-KW"/>
</dbReference>
<dbReference type="EMBL" id="BMMX01000001">
    <property type="protein sequence ID" value="GGK75869.1"/>
    <property type="molecule type" value="Genomic_DNA"/>
</dbReference>
<dbReference type="InterPro" id="IPR000524">
    <property type="entry name" value="Tscrpt_reg_HTH_GntR"/>
</dbReference>
<name>A0A8J3BW85_9ACTN</name>
<dbReference type="SUPFAM" id="SSF46785">
    <property type="entry name" value="Winged helix' DNA-binding domain"/>
    <property type="match status" value="1"/>
</dbReference>
<dbReference type="PANTHER" id="PTHR43537:SF24">
    <property type="entry name" value="GLUCONATE OPERON TRANSCRIPTIONAL REPRESSOR"/>
    <property type="match status" value="1"/>
</dbReference>
<dbReference type="RefSeq" id="WP_189077548.1">
    <property type="nucleotide sequence ID" value="NZ_BMMX01000001.1"/>
</dbReference>
<organism evidence="5 6">
    <name type="scientific">Mangrovihabitans endophyticus</name>
    <dbReference type="NCBI Taxonomy" id="1751298"/>
    <lineage>
        <taxon>Bacteria</taxon>
        <taxon>Bacillati</taxon>
        <taxon>Actinomycetota</taxon>
        <taxon>Actinomycetes</taxon>
        <taxon>Micromonosporales</taxon>
        <taxon>Micromonosporaceae</taxon>
        <taxon>Mangrovihabitans</taxon>
    </lineage>
</organism>
<dbReference type="Gene3D" id="1.10.10.10">
    <property type="entry name" value="Winged helix-like DNA-binding domain superfamily/Winged helix DNA-binding domain"/>
    <property type="match status" value="1"/>
</dbReference>
<dbReference type="InterPro" id="IPR036388">
    <property type="entry name" value="WH-like_DNA-bd_sf"/>
</dbReference>
<dbReference type="GO" id="GO:0003700">
    <property type="term" value="F:DNA-binding transcription factor activity"/>
    <property type="evidence" value="ECO:0007669"/>
    <property type="project" value="InterPro"/>
</dbReference>
<dbReference type="InterPro" id="IPR008920">
    <property type="entry name" value="TF_FadR/GntR_C"/>
</dbReference>
<sequence length="219" mass="24778">MATRTDVCYELLKGRILDGTYGPGHRLVIDQLGREHNISTIPWRESLRRLEAEGWVEIIPNVGARVATFDEGEWARTMRLLARLEGLATALASDELTEADLADARRMNREMREALADFDPMRFTQLNRQFHTVIFHRAPDKHLIALLDTEWARLDFIRRSAFTHAPGRAVESVAEHEALLDLLEAHADADTIETAARQHKLNTLEAVTRHAEARGTALA</sequence>
<feature type="domain" description="HTH gntR-type" evidence="4">
    <location>
        <begin position="2"/>
        <end position="69"/>
    </location>
</feature>
<keyword evidence="3" id="KW-0804">Transcription</keyword>
<reference evidence="5" key="1">
    <citation type="journal article" date="2014" name="Int. J. Syst. Evol. Microbiol.">
        <title>Complete genome sequence of Corynebacterium casei LMG S-19264T (=DSM 44701T), isolated from a smear-ripened cheese.</title>
        <authorList>
            <consortium name="US DOE Joint Genome Institute (JGI-PGF)"/>
            <person name="Walter F."/>
            <person name="Albersmeier A."/>
            <person name="Kalinowski J."/>
            <person name="Ruckert C."/>
        </authorList>
    </citation>
    <scope>NUCLEOTIDE SEQUENCE</scope>
    <source>
        <strain evidence="5">CGMCC 4.7299</strain>
    </source>
</reference>
<evidence type="ECO:0000256" key="2">
    <source>
        <dbReference type="ARBA" id="ARBA00023125"/>
    </source>
</evidence>
<comment type="caution">
    <text evidence="5">The sequence shown here is derived from an EMBL/GenBank/DDBJ whole genome shotgun (WGS) entry which is preliminary data.</text>
</comment>
<dbReference type="AlphaFoldDB" id="A0A8J3BW85"/>
<dbReference type="InterPro" id="IPR036390">
    <property type="entry name" value="WH_DNA-bd_sf"/>
</dbReference>
<protein>
    <submittedName>
        <fullName evidence="5">GntR family transcriptional regulator</fullName>
    </submittedName>
</protein>
<dbReference type="Gene3D" id="1.20.120.530">
    <property type="entry name" value="GntR ligand-binding domain-like"/>
    <property type="match status" value="1"/>
</dbReference>
<keyword evidence="6" id="KW-1185">Reference proteome</keyword>
<dbReference type="InterPro" id="IPR011711">
    <property type="entry name" value="GntR_C"/>
</dbReference>
<keyword evidence="2" id="KW-0238">DNA-binding</keyword>
<dbReference type="Proteomes" id="UP000656042">
    <property type="component" value="Unassembled WGS sequence"/>
</dbReference>
<reference evidence="5" key="2">
    <citation type="submission" date="2020-09" db="EMBL/GenBank/DDBJ databases">
        <authorList>
            <person name="Sun Q."/>
            <person name="Zhou Y."/>
        </authorList>
    </citation>
    <scope>NUCLEOTIDE SEQUENCE</scope>
    <source>
        <strain evidence="5">CGMCC 4.7299</strain>
    </source>
</reference>
<evidence type="ECO:0000256" key="3">
    <source>
        <dbReference type="ARBA" id="ARBA00023163"/>
    </source>
</evidence>
<dbReference type="CDD" id="cd07377">
    <property type="entry name" value="WHTH_GntR"/>
    <property type="match status" value="1"/>
</dbReference>
<keyword evidence="1" id="KW-0805">Transcription regulation</keyword>